<dbReference type="CDD" id="cd00085">
    <property type="entry name" value="HNHc"/>
    <property type="match status" value="1"/>
</dbReference>
<dbReference type="AlphaFoldDB" id="A0A5M6CZZ1"/>
<accession>A0A5M6CZZ1</accession>
<evidence type="ECO:0000313" key="4">
    <source>
        <dbReference type="Proteomes" id="UP000323426"/>
    </source>
</evidence>
<sequence>MIKELFTDVSRNYFVEKANFLNDPVRPRKLSVYRSFQIIEKELRDLLQNESKIPYSQYLFEGSIGAGAFADVPWICVFDKEITKSAQDGFYLVFLFQANMEGVYLSLNQGCTQYYREYGTRVGRENIKANASKCQKVLRSIGNYNTEAIVLFSSSDLGKGYEAGNICSKYYSFTDFPADSELINDLRNFIGLYRELKGLVGSDILDIRAQVNEEEFQEEIQTGKPKDLPVGKIEKKAKRLNASSTSWVRDPNIAFMALKKANYKCENNENHITFISATNRHQFVEAHHLIPMEFQDDFDASIDVPENIISLCPNCHRAFHNAIDEVKIALAMKFLSQRNQQLEQRGISIKENKLIEYYKIEAQLELHSLEDNLLYQ</sequence>
<reference evidence="3 4" key="1">
    <citation type="submission" date="2019-09" db="EMBL/GenBank/DDBJ databases">
        <title>Genome sequence and assembly of Adhaeribacter sp.</title>
        <authorList>
            <person name="Chhetri G."/>
        </authorList>
    </citation>
    <scope>NUCLEOTIDE SEQUENCE [LARGE SCALE GENOMIC DNA]</scope>
    <source>
        <strain evidence="3 4">DK36</strain>
    </source>
</reference>
<dbReference type="Gene3D" id="3.30.920.90">
    <property type="match status" value="1"/>
</dbReference>
<evidence type="ECO:0000259" key="1">
    <source>
        <dbReference type="Pfam" id="PF12102"/>
    </source>
</evidence>
<dbReference type="EMBL" id="VWSF01000038">
    <property type="protein sequence ID" value="KAA5538859.1"/>
    <property type="molecule type" value="Genomic_DNA"/>
</dbReference>
<evidence type="ECO:0000313" key="3">
    <source>
        <dbReference type="EMBL" id="KAA5538859.1"/>
    </source>
</evidence>
<feature type="domain" description="Type IV methyl-directed restriction enzyme EcoKMcrB subunit DNA-binding" evidence="1">
    <location>
        <begin position="33"/>
        <end position="197"/>
    </location>
</feature>
<dbReference type="Pfam" id="PF12102">
    <property type="entry name" value="MrcB_N"/>
    <property type="match status" value="1"/>
</dbReference>
<dbReference type="Pfam" id="PF13391">
    <property type="entry name" value="HNH_2"/>
    <property type="match status" value="1"/>
</dbReference>
<gene>
    <name evidence="3" type="ORF">F0145_25485</name>
</gene>
<dbReference type="InterPro" id="IPR003615">
    <property type="entry name" value="HNH_nuc"/>
</dbReference>
<dbReference type="Proteomes" id="UP000323426">
    <property type="component" value="Unassembled WGS sequence"/>
</dbReference>
<keyword evidence="4" id="KW-1185">Reference proteome</keyword>
<proteinExistence type="predicted"/>
<name>A0A5M6CZZ1_9BACT</name>
<organism evidence="3 4">
    <name type="scientific">Adhaeribacter rhizoryzae</name>
    <dbReference type="NCBI Taxonomy" id="2607907"/>
    <lineage>
        <taxon>Bacteria</taxon>
        <taxon>Pseudomonadati</taxon>
        <taxon>Bacteroidota</taxon>
        <taxon>Cytophagia</taxon>
        <taxon>Cytophagales</taxon>
        <taxon>Hymenobacteraceae</taxon>
        <taxon>Adhaeribacter</taxon>
    </lineage>
</organism>
<feature type="domain" description="HNH nuclease" evidence="2">
    <location>
        <begin position="279"/>
        <end position="321"/>
    </location>
</feature>
<protein>
    <submittedName>
        <fullName evidence="3">DUF3578 domain-containing protein</fullName>
    </submittedName>
</protein>
<comment type="caution">
    <text evidence="3">The sequence shown here is derived from an EMBL/GenBank/DDBJ whole genome shotgun (WGS) entry which is preliminary data.</text>
</comment>
<evidence type="ECO:0000259" key="2">
    <source>
        <dbReference type="Pfam" id="PF13391"/>
    </source>
</evidence>
<dbReference type="RefSeq" id="WP_150093423.1">
    <property type="nucleotide sequence ID" value="NZ_VWSF01000038.1"/>
</dbReference>
<dbReference type="InterPro" id="IPR021961">
    <property type="entry name" value="McrB_DNA-bd"/>
</dbReference>